<evidence type="ECO:0000313" key="1">
    <source>
        <dbReference type="EMBL" id="AAS41133.1"/>
    </source>
</evidence>
<protein>
    <submittedName>
        <fullName evidence="1">Uncharacterized protein</fullName>
    </submittedName>
</protein>
<dbReference type="HOGENOM" id="CLU_3371821_0_0_9"/>
<dbReference type="AlphaFoldDB" id="Q739C9"/>
<dbReference type="Proteomes" id="UP000002527">
    <property type="component" value="Chromosome"/>
</dbReference>
<accession>Q739C9</accession>
<gene>
    <name evidence="1" type="ordered locus">BCE_2213</name>
</gene>
<evidence type="ECO:0000313" key="2">
    <source>
        <dbReference type="Proteomes" id="UP000002527"/>
    </source>
</evidence>
<dbReference type="KEGG" id="bca:BCE_2213"/>
<proteinExistence type="predicted"/>
<organism evidence="1 2">
    <name type="scientific">Bacillus cereus (strain ATCC 10987 / NRS 248)</name>
    <dbReference type="NCBI Taxonomy" id="222523"/>
    <lineage>
        <taxon>Bacteria</taxon>
        <taxon>Bacillati</taxon>
        <taxon>Bacillota</taxon>
        <taxon>Bacilli</taxon>
        <taxon>Bacillales</taxon>
        <taxon>Bacillaceae</taxon>
        <taxon>Bacillus</taxon>
        <taxon>Bacillus cereus group</taxon>
    </lineage>
</organism>
<dbReference type="EMBL" id="AE017194">
    <property type="protein sequence ID" value="AAS41133.1"/>
    <property type="molecule type" value="Genomic_DNA"/>
</dbReference>
<reference evidence="1 2" key="1">
    <citation type="journal article" date="2004" name="Nucleic Acids Res.">
        <title>The genome sequence of Bacillus cereus ATCC 10987 reveals metabolic adaptations and a large plasmid related to Bacillus anthracis pXO1.</title>
        <authorList>
            <person name="Rasko D.A."/>
            <person name="Ravel J."/>
            <person name="Okstad O.A."/>
            <person name="Helgason E."/>
            <person name="Cer R.Z."/>
            <person name="Jiang L."/>
            <person name="Shores K.A."/>
            <person name="Fouts D.E."/>
            <person name="Tourasse N.J."/>
            <person name="Angiuoli S.V."/>
            <person name="Kolonay J."/>
            <person name="Nelson W.C."/>
            <person name="Kolsto A.-B."/>
            <person name="Fraser C.M."/>
            <person name="Read T.D."/>
        </authorList>
    </citation>
    <scope>NUCLEOTIDE SEQUENCE [LARGE SCALE GENOMIC DNA]</scope>
    <source>
        <strain evidence="2">ATCC 10987 / NRS 248</strain>
    </source>
</reference>
<name>Q739C9_BACC1</name>
<sequence>MIFPTVIYKFKVEGSIKAVSRIAGKRKKILFLIK</sequence>